<dbReference type="PANTHER" id="PTHR43744">
    <property type="entry name" value="ABC TRANSPORTER PERMEASE PROTEIN MG189-RELATED-RELATED"/>
    <property type="match status" value="1"/>
</dbReference>
<evidence type="ECO:0000259" key="9">
    <source>
        <dbReference type="PROSITE" id="PS50928"/>
    </source>
</evidence>
<feature type="domain" description="ABC transmembrane type-1" evidence="9">
    <location>
        <begin position="105"/>
        <end position="294"/>
    </location>
</feature>
<feature type="region of interest" description="Disordered" evidence="8">
    <location>
        <begin position="1"/>
        <end position="36"/>
    </location>
</feature>
<feature type="transmembrane region" description="Helical" evidence="7">
    <location>
        <begin position="275"/>
        <end position="294"/>
    </location>
</feature>
<comment type="similarity">
    <text evidence="7">Belongs to the binding-protein-dependent transport system permease family.</text>
</comment>
<organism evidence="10 11">
    <name type="scientific">Aquipuribacter hungaricus</name>
    <dbReference type="NCBI Taxonomy" id="545624"/>
    <lineage>
        <taxon>Bacteria</taxon>
        <taxon>Bacillati</taxon>
        <taxon>Actinomycetota</taxon>
        <taxon>Actinomycetes</taxon>
        <taxon>Micrococcales</taxon>
        <taxon>Intrasporangiaceae</taxon>
        <taxon>Aquipuribacter</taxon>
    </lineage>
</organism>
<comment type="subcellular location">
    <subcellularLocation>
        <location evidence="1 7">Cell membrane</location>
        <topology evidence="1 7">Multi-pass membrane protein</topology>
    </subcellularLocation>
</comment>
<evidence type="ECO:0000256" key="5">
    <source>
        <dbReference type="ARBA" id="ARBA00022989"/>
    </source>
</evidence>
<feature type="transmembrane region" description="Helical" evidence="7">
    <location>
        <begin position="140"/>
        <end position="161"/>
    </location>
</feature>
<evidence type="ECO:0000256" key="8">
    <source>
        <dbReference type="SAM" id="MobiDB-lite"/>
    </source>
</evidence>
<dbReference type="Gene3D" id="1.10.3720.10">
    <property type="entry name" value="MetI-like"/>
    <property type="match status" value="1"/>
</dbReference>
<dbReference type="EMBL" id="JBHRWW010000004">
    <property type="protein sequence ID" value="MFC3688237.1"/>
    <property type="molecule type" value="Genomic_DNA"/>
</dbReference>
<keyword evidence="5 7" id="KW-1133">Transmembrane helix</keyword>
<dbReference type="InterPro" id="IPR035906">
    <property type="entry name" value="MetI-like_sf"/>
</dbReference>
<name>A0ABV7WH99_9MICO</name>
<evidence type="ECO:0000256" key="4">
    <source>
        <dbReference type="ARBA" id="ARBA00022692"/>
    </source>
</evidence>
<keyword evidence="3" id="KW-1003">Cell membrane</keyword>
<gene>
    <name evidence="10" type="ORF">ACFOLH_07770</name>
</gene>
<evidence type="ECO:0000256" key="3">
    <source>
        <dbReference type="ARBA" id="ARBA00022475"/>
    </source>
</evidence>
<accession>A0ABV7WH99</accession>
<dbReference type="PANTHER" id="PTHR43744:SF12">
    <property type="entry name" value="ABC TRANSPORTER PERMEASE PROTEIN MG189-RELATED"/>
    <property type="match status" value="1"/>
</dbReference>
<proteinExistence type="inferred from homology"/>
<evidence type="ECO:0000313" key="10">
    <source>
        <dbReference type="EMBL" id="MFC3688237.1"/>
    </source>
</evidence>
<evidence type="ECO:0000256" key="6">
    <source>
        <dbReference type="ARBA" id="ARBA00023136"/>
    </source>
</evidence>
<dbReference type="SUPFAM" id="SSF161098">
    <property type="entry name" value="MetI-like"/>
    <property type="match status" value="1"/>
</dbReference>
<dbReference type="Proteomes" id="UP001595685">
    <property type="component" value="Unassembled WGS sequence"/>
</dbReference>
<keyword evidence="4 7" id="KW-0812">Transmembrane</keyword>
<keyword evidence="6 7" id="KW-0472">Membrane</keyword>
<comment type="caution">
    <text evidence="10">The sequence shown here is derived from an EMBL/GenBank/DDBJ whole genome shotgun (WGS) entry which is preliminary data.</text>
</comment>
<evidence type="ECO:0000256" key="1">
    <source>
        <dbReference type="ARBA" id="ARBA00004651"/>
    </source>
</evidence>
<protein>
    <submittedName>
        <fullName evidence="10">Carbohydrate ABC transporter permease</fullName>
    </submittedName>
</protein>
<feature type="transmembrane region" description="Helical" evidence="7">
    <location>
        <begin position="215"/>
        <end position="237"/>
    </location>
</feature>
<sequence length="309" mass="32926">MSTATSAAPAGAGRERPGRRPAGTDTTASGRRRGKGSPVPRILAYVALVLLTLLFVSPLLYMLVTSFKTTADAGSATPQWIPDSPTLAAYREILGNPATPVLRWFLNSLLAAALQSLLIVATAALAAYALARLEFPGKKLVTLLILATLFVPPVTLLIPNYLIVGQLGWLDSLAAIVVPGAAGAFGVFFLRQFFVSLPPELEEAASLDGANRFQVFWKVILPLSRPALATLAMLSFLTNWNDFLWPVFTLFSPENQTLSAGLSTLQNANAVRYDLLMAGAMIASVPVLVLFIASQRYVVEGVSRAGVKG</sequence>
<evidence type="ECO:0000313" key="11">
    <source>
        <dbReference type="Proteomes" id="UP001595685"/>
    </source>
</evidence>
<keyword evidence="2 7" id="KW-0813">Transport</keyword>
<feature type="compositionally biased region" description="Low complexity" evidence="8">
    <location>
        <begin position="1"/>
        <end position="12"/>
    </location>
</feature>
<evidence type="ECO:0000256" key="2">
    <source>
        <dbReference type="ARBA" id="ARBA00022448"/>
    </source>
</evidence>
<feature type="transmembrane region" description="Helical" evidence="7">
    <location>
        <begin position="173"/>
        <end position="194"/>
    </location>
</feature>
<evidence type="ECO:0000256" key="7">
    <source>
        <dbReference type="RuleBase" id="RU363032"/>
    </source>
</evidence>
<dbReference type="InterPro" id="IPR000515">
    <property type="entry name" value="MetI-like"/>
</dbReference>
<feature type="transmembrane region" description="Helical" evidence="7">
    <location>
        <begin position="104"/>
        <end position="128"/>
    </location>
</feature>
<dbReference type="PROSITE" id="PS50928">
    <property type="entry name" value="ABC_TM1"/>
    <property type="match status" value="1"/>
</dbReference>
<dbReference type="RefSeq" id="WP_340291127.1">
    <property type="nucleotide sequence ID" value="NZ_JBBEOI010000031.1"/>
</dbReference>
<feature type="transmembrane region" description="Helical" evidence="7">
    <location>
        <begin position="42"/>
        <end position="64"/>
    </location>
</feature>
<dbReference type="CDD" id="cd06261">
    <property type="entry name" value="TM_PBP2"/>
    <property type="match status" value="1"/>
</dbReference>
<keyword evidence="11" id="KW-1185">Reference proteome</keyword>
<reference evidence="11" key="1">
    <citation type="journal article" date="2019" name="Int. J. Syst. Evol. Microbiol.">
        <title>The Global Catalogue of Microorganisms (GCM) 10K type strain sequencing project: providing services to taxonomists for standard genome sequencing and annotation.</title>
        <authorList>
            <consortium name="The Broad Institute Genomics Platform"/>
            <consortium name="The Broad Institute Genome Sequencing Center for Infectious Disease"/>
            <person name="Wu L."/>
            <person name="Ma J."/>
        </authorList>
    </citation>
    <scope>NUCLEOTIDE SEQUENCE [LARGE SCALE GENOMIC DNA]</scope>
    <source>
        <strain evidence="11">NCAIM B.02333</strain>
    </source>
</reference>
<dbReference type="Pfam" id="PF00528">
    <property type="entry name" value="BPD_transp_1"/>
    <property type="match status" value="1"/>
</dbReference>